<comment type="caution">
    <text evidence="1">The sequence shown here is derived from an EMBL/GenBank/DDBJ whole genome shotgun (WGS) entry which is preliminary data.</text>
</comment>
<accession>A0AAD9R6H2</accession>
<evidence type="ECO:0000313" key="2">
    <source>
        <dbReference type="Proteomes" id="UP001249851"/>
    </source>
</evidence>
<proteinExistence type="predicted"/>
<reference evidence="1" key="1">
    <citation type="journal article" date="2023" name="G3 (Bethesda)">
        <title>Whole genome assembly and annotation of the endangered Caribbean coral Acropora cervicornis.</title>
        <authorList>
            <person name="Selwyn J.D."/>
            <person name="Vollmer S.V."/>
        </authorList>
    </citation>
    <scope>NUCLEOTIDE SEQUENCE</scope>
    <source>
        <strain evidence="1">K2</strain>
    </source>
</reference>
<organism evidence="1 2">
    <name type="scientific">Acropora cervicornis</name>
    <name type="common">Staghorn coral</name>
    <dbReference type="NCBI Taxonomy" id="6130"/>
    <lineage>
        <taxon>Eukaryota</taxon>
        <taxon>Metazoa</taxon>
        <taxon>Cnidaria</taxon>
        <taxon>Anthozoa</taxon>
        <taxon>Hexacorallia</taxon>
        <taxon>Scleractinia</taxon>
        <taxon>Astrocoeniina</taxon>
        <taxon>Acroporidae</taxon>
        <taxon>Acropora</taxon>
    </lineage>
</organism>
<dbReference type="Proteomes" id="UP001249851">
    <property type="component" value="Unassembled WGS sequence"/>
</dbReference>
<protein>
    <submittedName>
        <fullName evidence="1">Uncharacterized protein</fullName>
    </submittedName>
</protein>
<keyword evidence="2" id="KW-1185">Reference proteome</keyword>
<sequence>MEIGNGTVPNNGMYGNLGMERSRTMENMEIGNGTVPQNRKYRNLGMERSRTMENVENIVSFKGDDAHQGNTYSLFFDMTVAAVRVSSAEGKRMKLAWKSCGGVEEI</sequence>
<evidence type="ECO:0000313" key="1">
    <source>
        <dbReference type="EMBL" id="KAK2573773.1"/>
    </source>
</evidence>
<gene>
    <name evidence="1" type="ORF">P5673_001463</name>
</gene>
<reference evidence="1" key="2">
    <citation type="journal article" date="2023" name="Science">
        <title>Genomic signatures of disease resistance in endangered staghorn corals.</title>
        <authorList>
            <person name="Vollmer S.V."/>
            <person name="Selwyn J.D."/>
            <person name="Despard B.A."/>
            <person name="Roesel C.L."/>
        </authorList>
    </citation>
    <scope>NUCLEOTIDE SEQUENCE</scope>
    <source>
        <strain evidence="1">K2</strain>
    </source>
</reference>
<dbReference type="AlphaFoldDB" id="A0AAD9R6H2"/>
<dbReference type="EMBL" id="JARQWQ010000002">
    <property type="protein sequence ID" value="KAK2573773.1"/>
    <property type="molecule type" value="Genomic_DNA"/>
</dbReference>
<name>A0AAD9R6H2_ACRCE</name>